<dbReference type="EMBL" id="JARJLG010000126">
    <property type="protein sequence ID" value="KAJ7740751.1"/>
    <property type="molecule type" value="Genomic_DNA"/>
</dbReference>
<dbReference type="Proteomes" id="UP001215280">
    <property type="component" value="Unassembled WGS sequence"/>
</dbReference>
<evidence type="ECO:0000313" key="1">
    <source>
        <dbReference type="EMBL" id="KAJ7740751.1"/>
    </source>
</evidence>
<organism evidence="1 2">
    <name type="scientific">Mycena maculata</name>
    <dbReference type="NCBI Taxonomy" id="230809"/>
    <lineage>
        <taxon>Eukaryota</taxon>
        <taxon>Fungi</taxon>
        <taxon>Dikarya</taxon>
        <taxon>Basidiomycota</taxon>
        <taxon>Agaricomycotina</taxon>
        <taxon>Agaricomycetes</taxon>
        <taxon>Agaricomycetidae</taxon>
        <taxon>Agaricales</taxon>
        <taxon>Marasmiineae</taxon>
        <taxon>Mycenaceae</taxon>
        <taxon>Mycena</taxon>
    </lineage>
</organism>
<gene>
    <name evidence="1" type="ORF">DFH07DRAFT_965292</name>
</gene>
<keyword evidence="2" id="KW-1185">Reference proteome</keyword>
<evidence type="ECO:0000313" key="2">
    <source>
        <dbReference type="Proteomes" id="UP001215280"/>
    </source>
</evidence>
<protein>
    <submittedName>
        <fullName evidence="1">Uncharacterized protein</fullName>
    </submittedName>
</protein>
<dbReference type="AlphaFoldDB" id="A0AAD7N1W7"/>
<reference evidence="1" key="1">
    <citation type="submission" date="2023-03" db="EMBL/GenBank/DDBJ databases">
        <title>Massive genome expansion in bonnet fungi (Mycena s.s.) driven by repeated elements and novel gene families across ecological guilds.</title>
        <authorList>
            <consortium name="Lawrence Berkeley National Laboratory"/>
            <person name="Harder C.B."/>
            <person name="Miyauchi S."/>
            <person name="Viragh M."/>
            <person name="Kuo A."/>
            <person name="Thoen E."/>
            <person name="Andreopoulos B."/>
            <person name="Lu D."/>
            <person name="Skrede I."/>
            <person name="Drula E."/>
            <person name="Henrissat B."/>
            <person name="Morin E."/>
            <person name="Kohler A."/>
            <person name="Barry K."/>
            <person name="LaButti K."/>
            <person name="Morin E."/>
            <person name="Salamov A."/>
            <person name="Lipzen A."/>
            <person name="Mereny Z."/>
            <person name="Hegedus B."/>
            <person name="Baldrian P."/>
            <person name="Stursova M."/>
            <person name="Weitz H."/>
            <person name="Taylor A."/>
            <person name="Grigoriev I.V."/>
            <person name="Nagy L.G."/>
            <person name="Martin F."/>
            <person name="Kauserud H."/>
        </authorList>
    </citation>
    <scope>NUCLEOTIDE SEQUENCE</scope>
    <source>
        <strain evidence="1">CBHHK188m</strain>
    </source>
</reference>
<accession>A0AAD7N1W7</accession>
<name>A0AAD7N1W7_9AGAR</name>
<sequence length="211" mass="22495">MRDQPRRLSTVKIQGIPERSTAPPLTITSPTALNSPVGKKNLRGCCSLASVRSPGPELQKIILARGRGVPPPGLDAACSREEGAKMLMEKNRHGVGSHNLPLEISLYLGSYIVALQQREVDRCADDEYTLLASLNQLVDALTDLQRILATPIPFPCVPSLSPPITSPLSGVHSSGVSTTALSVPMALNPLFFPIALHFSTSAATLGSTRRL</sequence>
<proteinExistence type="predicted"/>
<comment type="caution">
    <text evidence="1">The sequence shown here is derived from an EMBL/GenBank/DDBJ whole genome shotgun (WGS) entry which is preliminary data.</text>
</comment>